<comment type="caution">
    <text evidence="6">The sequence shown here is derived from an EMBL/GenBank/DDBJ whole genome shotgun (WGS) entry which is preliminary data.</text>
</comment>
<dbReference type="GO" id="GO:0000976">
    <property type="term" value="F:transcription cis-regulatory region binding"/>
    <property type="evidence" value="ECO:0007669"/>
    <property type="project" value="TreeGrafter"/>
</dbReference>
<proteinExistence type="predicted"/>
<dbReference type="InterPro" id="IPR009057">
    <property type="entry name" value="Homeodomain-like_sf"/>
</dbReference>
<keyword evidence="3" id="KW-0804">Transcription</keyword>
<dbReference type="SUPFAM" id="SSF46689">
    <property type="entry name" value="Homeodomain-like"/>
    <property type="match status" value="1"/>
</dbReference>
<evidence type="ECO:0000256" key="2">
    <source>
        <dbReference type="ARBA" id="ARBA00023125"/>
    </source>
</evidence>
<dbReference type="PANTHER" id="PTHR30055">
    <property type="entry name" value="HTH-TYPE TRANSCRIPTIONAL REGULATOR RUTR"/>
    <property type="match status" value="1"/>
</dbReference>
<dbReference type="GO" id="GO:0045892">
    <property type="term" value="P:negative regulation of DNA-templated transcription"/>
    <property type="evidence" value="ECO:0007669"/>
    <property type="project" value="InterPro"/>
</dbReference>
<dbReference type="GO" id="GO:0003700">
    <property type="term" value="F:DNA-binding transcription factor activity"/>
    <property type="evidence" value="ECO:0007669"/>
    <property type="project" value="TreeGrafter"/>
</dbReference>
<dbReference type="RefSeq" id="WP_184394483.1">
    <property type="nucleotide sequence ID" value="NZ_BAAAJD010000033.1"/>
</dbReference>
<dbReference type="InterPro" id="IPR036271">
    <property type="entry name" value="Tet_transcr_reg_TetR-rel_C_sf"/>
</dbReference>
<accession>A0A7W8QPB8</accession>
<dbReference type="Proteomes" id="UP000572635">
    <property type="component" value="Unassembled WGS sequence"/>
</dbReference>
<evidence type="ECO:0000313" key="7">
    <source>
        <dbReference type="Proteomes" id="UP000572635"/>
    </source>
</evidence>
<dbReference type="EMBL" id="JACHDB010000001">
    <property type="protein sequence ID" value="MBB5434137.1"/>
    <property type="molecule type" value="Genomic_DNA"/>
</dbReference>
<dbReference type="Gene3D" id="1.10.10.60">
    <property type="entry name" value="Homeodomain-like"/>
    <property type="match status" value="1"/>
</dbReference>
<dbReference type="SUPFAM" id="SSF48498">
    <property type="entry name" value="Tetracyclin repressor-like, C-terminal domain"/>
    <property type="match status" value="1"/>
</dbReference>
<dbReference type="InterPro" id="IPR050109">
    <property type="entry name" value="HTH-type_TetR-like_transc_reg"/>
</dbReference>
<dbReference type="InterPro" id="IPR001647">
    <property type="entry name" value="HTH_TetR"/>
</dbReference>
<sequence>MADQEVPPELGRLWRVPTAARLGRPAALDVDRIVRTAVDLADRDGLAGVTLAKVAKELGFTAMSLYRHVGSKDELFALMQDQIGDPAPDIDTPPGQWREGVRRWALALRALCEEHPWLSELPVQGPPSGPNMIGWMDALLRALRDTGLSWGAKVGILQLVSGYVHQASSSARQMAEGRRASGLDQAETEQAYGRALVGLVDPARYPEAAELFSSDVFERPPDPAEDHDFTFGLELILDGIAAAIDAAGEEVD</sequence>
<reference evidence="6 7" key="1">
    <citation type="submission" date="2020-08" db="EMBL/GenBank/DDBJ databases">
        <title>Sequencing the genomes of 1000 actinobacteria strains.</title>
        <authorList>
            <person name="Klenk H.-P."/>
        </authorList>
    </citation>
    <scope>NUCLEOTIDE SEQUENCE [LARGE SCALE GENOMIC DNA]</scope>
    <source>
        <strain evidence="6 7">DSM 44551</strain>
    </source>
</reference>
<gene>
    <name evidence="6" type="ORF">HDA36_004221</name>
</gene>
<evidence type="ECO:0000256" key="3">
    <source>
        <dbReference type="ARBA" id="ARBA00023163"/>
    </source>
</evidence>
<dbReference type="Gene3D" id="1.10.357.10">
    <property type="entry name" value="Tetracycline Repressor, domain 2"/>
    <property type="match status" value="1"/>
</dbReference>
<dbReference type="InterPro" id="IPR004111">
    <property type="entry name" value="Repressor_TetR_C"/>
</dbReference>
<keyword evidence="2 4" id="KW-0238">DNA-binding</keyword>
<evidence type="ECO:0000313" key="6">
    <source>
        <dbReference type="EMBL" id="MBB5434137.1"/>
    </source>
</evidence>
<keyword evidence="1" id="KW-0805">Transcription regulation</keyword>
<dbReference type="Pfam" id="PF00440">
    <property type="entry name" value="TetR_N"/>
    <property type="match status" value="1"/>
</dbReference>
<feature type="domain" description="HTH tetR-type" evidence="5">
    <location>
        <begin position="27"/>
        <end position="87"/>
    </location>
</feature>
<organism evidence="6 7">
    <name type="scientific">Nocardiopsis composta</name>
    <dbReference type="NCBI Taxonomy" id="157465"/>
    <lineage>
        <taxon>Bacteria</taxon>
        <taxon>Bacillati</taxon>
        <taxon>Actinomycetota</taxon>
        <taxon>Actinomycetes</taxon>
        <taxon>Streptosporangiales</taxon>
        <taxon>Nocardiopsidaceae</taxon>
        <taxon>Nocardiopsis</taxon>
    </lineage>
</organism>
<name>A0A7W8QPB8_9ACTN</name>
<protein>
    <submittedName>
        <fullName evidence="6">AcrR family transcriptional regulator</fullName>
    </submittedName>
</protein>
<dbReference type="AlphaFoldDB" id="A0A7W8QPB8"/>
<keyword evidence="7" id="KW-1185">Reference proteome</keyword>
<evidence type="ECO:0000259" key="5">
    <source>
        <dbReference type="PROSITE" id="PS50977"/>
    </source>
</evidence>
<dbReference type="Pfam" id="PF02909">
    <property type="entry name" value="TetR_C_1"/>
    <property type="match status" value="1"/>
</dbReference>
<evidence type="ECO:0000256" key="1">
    <source>
        <dbReference type="ARBA" id="ARBA00023015"/>
    </source>
</evidence>
<feature type="DNA-binding region" description="H-T-H motif" evidence="4">
    <location>
        <begin position="50"/>
        <end position="69"/>
    </location>
</feature>
<dbReference type="PROSITE" id="PS50977">
    <property type="entry name" value="HTH_TETR_2"/>
    <property type="match status" value="1"/>
</dbReference>
<evidence type="ECO:0000256" key="4">
    <source>
        <dbReference type="PROSITE-ProRule" id="PRU00335"/>
    </source>
</evidence>
<dbReference type="PANTHER" id="PTHR30055:SF151">
    <property type="entry name" value="TRANSCRIPTIONAL REGULATORY PROTEIN"/>
    <property type="match status" value="1"/>
</dbReference>